<evidence type="ECO:0000313" key="2">
    <source>
        <dbReference type="Proteomes" id="UP000036932"/>
    </source>
</evidence>
<proteinExistence type="predicted"/>
<keyword evidence="2" id="KW-1185">Reference proteome</keyword>
<protein>
    <submittedName>
        <fullName evidence="1">Uncharacterized protein</fullName>
    </submittedName>
</protein>
<dbReference type="Proteomes" id="UP000036932">
    <property type="component" value="Unassembled WGS sequence"/>
</dbReference>
<name>A0A0M1P339_9BACL</name>
<accession>A0A0M1P339</accession>
<dbReference type="PATRIC" id="fig|1705565.3.peg.2768"/>
<sequence>MNHMIQLPVATPGNGFLAGLLNCSHYHVNFHLIIVISFDKIQNERSVYKIRIGKGIRRDVEHA</sequence>
<evidence type="ECO:0000313" key="1">
    <source>
        <dbReference type="EMBL" id="KOR88469.1"/>
    </source>
</evidence>
<organism evidence="1 2">
    <name type="scientific">Paenibacillus solani</name>
    <dbReference type="NCBI Taxonomy" id="1705565"/>
    <lineage>
        <taxon>Bacteria</taxon>
        <taxon>Bacillati</taxon>
        <taxon>Bacillota</taxon>
        <taxon>Bacilli</taxon>
        <taxon>Bacillales</taxon>
        <taxon>Paenibacillaceae</taxon>
        <taxon>Paenibacillus</taxon>
    </lineage>
</organism>
<gene>
    <name evidence="1" type="ORF">AM231_04415</name>
</gene>
<dbReference type="AlphaFoldDB" id="A0A0M1P339"/>
<dbReference type="EMBL" id="LIUT01000001">
    <property type="protein sequence ID" value="KOR88469.1"/>
    <property type="molecule type" value="Genomic_DNA"/>
</dbReference>
<reference evidence="2" key="1">
    <citation type="submission" date="2015-08" db="EMBL/GenBank/DDBJ databases">
        <title>Genome sequencing project for genomic taxonomy and phylogenomics of Bacillus-like bacteria.</title>
        <authorList>
            <person name="Liu B."/>
            <person name="Wang J."/>
            <person name="Zhu Y."/>
            <person name="Liu G."/>
            <person name="Chen Q."/>
            <person name="Chen Z."/>
            <person name="Lan J."/>
            <person name="Che J."/>
            <person name="Ge C."/>
            <person name="Shi H."/>
            <person name="Pan Z."/>
            <person name="Liu X."/>
        </authorList>
    </citation>
    <scope>NUCLEOTIDE SEQUENCE [LARGE SCALE GENOMIC DNA]</scope>
    <source>
        <strain evidence="2">FJAT-22460</strain>
    </source>
</reference>
<comment type="caution">
    <text evidence="1">The sequence shown here is derived from an EMBL/GenBank/DDBJ whole genome shotgun (WGS) entry which is preliminary data.</text>
</comment>